<sequence length="124" mass="13807">MCNFLSARGILNGTSKCPQRVNVRLVHVLYQSSPGNDLGLRPSARPLSPEGTEGLRWLSHRWGRWAVLPSRGRPLAELSACSSRTPGHRPVPLLPFRKAQLVFQEGELPRALGELPRIRELVLV</sequence>
<name>A0A7J8I7L1_MOLMO</name>
<evidence type="ECO:0000313" key="2">
    <source>
        <dbReference type="Proteomes" id="UP000550707"/>
    </source>
</evidence>
<dbReference type="EMBL" id="JACASF010000004">
    <property type="protein sequence ID" value="KAF6480636.1"/>
    <property type="molecule type" value="Genomic_DNA"/>
</dbReference>
<proteinExistence type="predicted"/>
<reference evidence="1 2" key="1">
    <citation type="journal article" date="2020" name="Nature">
        <title>Six reference-quality genomes reveal evolution of bat adaptations.</title>
        <authorList>
            <person name="Jebb D."/>
            <person name="Huang Z."/>
            <person name="Pippel M."/>
            <person name="Hughes G.M."/>
            <person name="Lavrichenko K."/>
            <person name="Devanna P."/>
            <person name="Winkler S."/>
            <person name="Jermiin L.S."/>
            <person name="Skirmuntt E.C."/>
            <person name="Katzourakis A."/>
            <person name="Burkitt-Gray L."/>
            <person name="Ray D.A."/>
            <person name="Sullivan K.A.M."/>
            <person name="Roscito J.G."/>
            <person name="Kirilenko B.M."/>
            <person name="Davalos L.M."/>
            <person name="Corthals A.P."/>
            <person name="Power M.L."/>
            <person name="Jones G."/>
            <person name="Ransome R.D."/>
            <person name="Dechmann D.K.N."/>
            <person name="Locatelli A.G."/>
            <person name="Puechmaille S.J."/>
            <person name="Fedrigo O."/>
            <person name="Jarvis E.D."/>
            <person name="Hiller M."/>
            <person name="Vernes S.C."/>
            <person name="Myers E.W."/>
            <person name="Teeling E.C."/>
        </authorList>
    </citation>
    <scope>NUCLEOTIDE SEQUENCE [LARGE SCALE GENOMIC DNA]</scope>
    <source>
        <strain evidence="1">MMolMol1</strain>
        <tissue evidence="1">Muscle</tissue>
    </source>
</reference>
<accession>A0A7J8I7L1</accession>
<comment type="caution">
    <text evidence="1">The sequence shown here is derived from an EMBL/GenBank/DDBJ whole genome shotgun (WGS) entry which is preliminary data.</text>
</comment>
<organism evidence="1 2">
    <name type="scientific">Molossus molossus</name>
    <name type="common">Pallas' mastiff bat</name>
    <name type="synonym">Vespertilio molossus</name>
    <dbReference type="NCBI Taxonomy" id="27622"/>
    <lineage>
        <taxon>Eukaryota</taxon>
        <taxon>Metazoa</taxon>
        <taxon>Chordata</taxon>
        <taxon>Craniata</taxon>
        <taxon>Vertebrata</taxon>
        <taxon>Euteleostomi</taxon>
        <taxon>Mammalia</taxon>
        <taxon>Eutheria</taxon>
        <taxon>Laurasiatheria</taxon>
        <taxon>Chiroptera</taxon>
        <taxon>Yangochiroptera</taxon>
        <taxon>Molossidae</taxon>
        <taxon>Molossus</taxon>
    </lineage>
</organism>
<keyword evidence="2" id="KW-1185">Reference proteome</keyword>
<dbReference type="InParanoid" id="A0A7J8I7L1"/>
<evidence type="ECO:0000313" key="1">
    <source>
        <dbReference type="EMBL" id="KAF6480636.1"/>
    </source>
</evidence>
<protein>
    <submittedName>
        <fullName evidence="1">Uncharacterized protein</fullName>
    </submittedName>
</protein>
<gene>
    <name evidence="1" type="ORF">HJG59_010506</name>
</gene>
<dbReference type="Proteomes" id="UP000550707">
    <property type="component" value="Unassembled WGS sequence"/>
</dbReference>
<dbReference type="AlphaFoldDB" id="A0A7J8I7L1"/>